<dbReference type="SMART" id="SM00382">
    <property type="entry name" value="AAA"/>
    <property type="match status" value="1"/>
</dbReference>
<evidence type="ECO:0000256" key="3">
    <source>
        <dbReference type="ARBA" id="ARBA00022840"/>
    </source>
</evidence>
<dbReference type="InterPro" id="IPR050166">
    <property type="entry name" value="ABC_transporter_ATP-bind"/>
</dbReference>
<protein>
    <submittedName>
        <fullName evidence="5">Nitrate import ATP-binding protein NrtD</fullName>
    </submittedName>
</protein>
<name>A0ABP9URA1_9BACT</name>
<dbReference type="Gene3D" id="3.40.50.300">
    <property type="entry name" value="P-loop containing nucleotide triphosphate hydrolases"/>
    <property type="match status" value="1"/>
</dbReference>
<dbReference type="PANTHER" id="PTHR42788:SF13">
    <property type="entry name" value="ALIPHATIC SULFONATES IMPORT ATP-BINDING PROTEIN SSUB"/>
    <property type="match status" value="1"/>
</dbReference>
<evidence type="ECO:0000313" key="5">
    <source>
        <dbReference type="EMBL" id="GAA5484073.1"/>
    </source>
</evidence>
<keyword evidence="2" id="KW-0547">Nucleotide-binding</keyword>
<dbReference type="Pfam" id="PF00005">
    <property type="entry name" value="ABC_tran"/>
    <property type="match status" value="1"/>
</dbReference>
<feature type="domain" description="ABC transporter" evidence="4">
    <location>
        <begin position="13"/>
        <end position="246"/>
    </location>
</feature>
<dbReference type="CDD" id="cd03293">
    <property type="entry name" value="ABC_NrtD_SsuB_transporters"/>
    <property type="match status" value="1"/>
</dbReference>
<dbReference type="InterPro" id="IPR003439">
    <property type="entry name" value="ABC_transporter-like_ATP-bd"/>
</dbReference>
<dbReference type="Proteomes" id="UP001476282">
    <property type="component" value="Unassembled WGS sequence"/>
</dbReference>
<dbReference type="PROSITE" id="PS50893">
    <property type="entry name" value="ABC_TRANSPORTER_2"/>
    <property type="match status" value="1"/>
</dbReference>
<dbReference type="RefSeq" id="WP_353568171.1">
    <property type="nucleotide sequence ID" value="NZ_BAABRI010000020.1"/>
</dbReference>
<accession>A0ABP9URA1</accession>
<evidence type="ECO:0000256" key="1">
    <source>
        <dbReference type="ARBA" id="ARBA00022448"/>
    </source>
</evidence>
<proteinExistence type="predicted"/>
<keyword evidence="3 5" id="KW-0067">ATP-binding</keyword>
<dbReference type="InterPro" id="IPR027417">
    <property type="entry name" value="P-loop_NTPase"/>
</dbReference>
<evidence type="ECO:0000256" key="2">
    <source>
        <dbReference type="ARBA" id="ARBA00022741"/>
    </source>
</evidence>
<dbReference type="PANTHER" id="PTHR42788">
    <property type="entry name" value="TAURINE IMPORT ATP-BINDING PROTEIN-RELATED"/>
    <property type="match status" value="1"/>
</dbReference>
<dbReference type="InterPro" id="IPR017871">
    <property type="entry name" value="ABC_transporter-like_CS"/>
</dbReference>
<gene>
    <name evidence="5" type="primary">nrtD_2</name>
    <name evidence="5" type="ORF">Hsar01_03312</name>
</gene>
<dbReference type="EMBL" id="BAABRI010000020">
    <property type="protein sequence ID" value="GAA5484073.1"/>
    <property type="molecule type" value="Genomic_DNA"/>
</dbReference>
<organism evidence="5 6">
    <name type="scientific">Haloferula sargassicola</name>
    <dbReference type="NCBI Taxonomy" id="490096"/>
    <lineage>
        <taxon>Bacteria</taxon>
        <taxon>Pseudomonadati</taxon>
        <taxon>Verrucomicrobiota</taxon>
        <taxon>Verrucomicrobiia</taxon>
        <taxon>Verrucomicrobiales</taxon>
        <taxon>Verrucomicrobiaceae</taxon>
        <taxon>Haloferula</taxon>
    </lineage>
</organism>
<keyword evidence="1" id="KW-0813">Transport</keyword>
<dbReference type="GO" id="GO:0005524">
    <property type="term" value="F:ATP binding"/>
    <property type="evidence" value="ECO:0007669"/>
    <property type="project" value="UniProtKB-KW"/>
</dbReference>
<sequence>MNSVLFPKRMPFLELDHVSIGFGPANTRVDVLKDVNLSVAENEFVAIIGFSGAGKSTLVSLLAGLELPTSGEVRMAGEKITRPGPRRGVMFQSYSLLPWLTVYGNIQLAVKQVFPEKSKSEIKEHVERYIEMVHLTPAIDKRPHELSGGMRQRVSLARTLSMQPEVLLLDEPLSALDALTRSVLQDEILDIWGREKKTVVLITNDVDEAILMADCIIPLTMGPEATLAEAFPITLARPRDRRTLTDDPEYQRLKADITSYLVGLNKEARQLRGNKILTMPDIAPRDFKAPSKIRGLKWKNTA</sequence>
<reference evidence="5 6" key="1">
    <citation type="submission" date="2024-02" db="EMBL/GenBank/DDBJ databases">
        <title>Haloferula sargassicola NBRC 104335.</title>
        <authorList>
            <person name="Ichikawa N."/>
            <person name="Katano-Makiyama Y."/>
            <person name="Hidaka K."/>
        </authorList>
    </citation>
    <scope>NUCLEOTIDE SEQUENCE [LARGE SCALE GENOMIC DNA]</scope>
    <source>
        <strain evidence="5 6">NBRC 104335</strain>
    </source>
</reference>
<keyword evidence="6" id="KW-1185">Reference proteome</keyword>
<evidence type="ECO:0000313" key="6">
    <source>
        <dbReference type="Proteomes" id="UP001476282"/>
    </source>
</evidence>
<comment type="caution">
    <text evidence="5">The sequence shown here is derived from an EMBL/GenBank/DDBJ whole genome shotgun (WGS) entry which is preliminary data.</text>
</comment>
<dbReference type="InterPro" id="IPR003593">
    <property type="entry name" value="AAA+_ATPase"/>
</dbReference>
<evidence type="ECO:0000259" key="4">
    <source>
        <dbReference type="PROSITE" id="PS50893"/>
    </source>
</evidence>
<dbReference type="PROSITE" id="PS00211">
    <property type="entry name" value="ABC_TRANSPORTER_1"/>
    <property type="match status" value="1"/>
</dbReference>
<dbReference type="SUPFAM" id="SSF52540">
    <property type="entry name" value="P-loop containing nucleoside triphosphate hydrolases"/>
    <property type="match status" value="1"/>
</dbReference>